<dbReference type="PANTHER" id="PTHR42648:SF32">
    <property type="entry name" value="RIBONUCLEASE H-LIKE DOMAIN, GAG-PRE-INTEGRASE DOMAIN PROTEIN-RELATED"/>
    <property type="match status" value="1"/>
</dbReference>
<proteinExistence type="predicted"/>
<feature type="compositionally biased region" description="Polar residues" evidence="1">
    <location>
        <begin position="76"/>
        <end position="95"/>
    </location>
</feature>
<name>A0A6L2KU60_TANCI</name>
<dbReference type="GO" id="GO:0015074">
    <property type="term" value="P:DNA integration"/>
    <property type="evidence" value="ECO:0007669"/>
    <property type="project" value="InterPro"/>
</dbReference>
<dbReference type="SUPFAM" id="SSF53098">
    <property type="entry name" value="Ribonuclease H-like"/>
    <property type="match status" value="1"/>
</dbReference>
<dbReference type="PROSITE" id="PS50994">
    <property type="entry name" value="INTEGRASE"/>
    <property type="match status" value="1"/>
</dbReference>
<dbReference type="InterPro" id="IPR039537">
    <property type="entry name" value="Retrotran_Ty1/copia-like"/>
</dbReference>
<reference evidence="3" key="1">
    <citation type="journal article" date="2019" name="Sci. Rep.">
        <title>Draft genome of Tanacetum cinerariifolium, the natural source of mosquito coil.</title>
        <authorList>
            <person name="Yamashiro T."/>
            <person name="Shiraishi A."/>
            <person name="Satake H."/>
            <person name="Nakayama K."/>
        </authorList>
    </citation>
    <scope>NUCLEOTIDE SEQUENCE</scope>
</reference>
<dbReference type="EMBL" id="BKCJ010002990">
    <property type="protein sequence ID" value="GEU52270.1"/>
    <property type="molecule type" value="Genomic_DNA"/>
</dbReference>
<evidence type="ECO:0000259" key="2">
    <source>
        <dbReference type="PROSITE" id="PS50994"/>
    </source>
</evidence>
<dbReference type="Pfam" id="PF25597">
    <property type="entry name" value="SH3_retrovirus"/>
    <property type="match status" value="1"/>
</dbReference>
<feature type="region of interest" description="Disordered" evidence="1">
    <location>
        <begin position="76"/>
        <end position="127"/>
    </location>
</feature>
<dbReference type="InterPro" id="IPR012337">
    <property type="entry name" value="RNaseH-like_sf"/>
</dbReference>
<comment type="caution">
    <text evidence="3">The sequence shown here is derived from an EMBL/GenBank/DDBJ whole genome shotgun (WGS) entry which is preliminary data.</text>
</comment>
<dbReference type="InterPro" id="IPR057670">
    <property type="entry name" value="SH3_retrovirus"/>
</dbReference>
<dbReference type="GO" id="GO:0003676">
    <property type="term" value="F:nucleic acid binding"/>
    <property type="evidence" value="ECO:0007669"/>
    <property type="project" value="InterPro"/>
</dbReference>
<dbReference type="Gene3D" id="3.30.420.10">
    <property type="entry name" value="Ribonuclease H-like superfamily/Ribonuclease H"/>
    <property type="match status" value="1"/>
</dbReference>
<dbReference type="PANTHER" id="PTHR42648">
    <property type="entry name" value="TRANSPOSASE, PUTATIVE-RELATED"/>
    <property type="match status" value="1"/>
</dbReference>
<dbReference type="InterPro" id="IPR001584">
    <property type="entry name" value="Integrase_cat-core"/>
</dbReference>
<dbReference type="AlphaFoldDB" id="A0A6L2KU60"/>
<organism evidence="3">
    <name type="scientific">Tanacetum cinerariifolium</name>
    <name type="common">Dalmatian daisy</name>
    <name type="synonym">Chrysanthemum cinerariifolium</name>
    <dbReference type="NCBI Taxonomy" id="118510"/>
    <lineage>
        <taxon>Eukaryota</taxon>
        <taxon>Viridiplantae</taxon>
        <taxon>Streptophyta</taxon>
        <taxon>Embryophyta</taxon>
        <taxon>Tracheophyta</taxon>
        <taxon>Spermatophyta</taxon>
        <taxon>Magnoliopsida</taxon>
        <taxon>eudicotyledons</taxon>
        <taxon>Gunneridae</taxon>
        <taxon>Pentapetalae</taxon>
        <taxon>asterids</taxon>
        <taxon>campanulids</taxon>
        <taxon>Asterales</taxon>
        <taxon>Asteraceae</taxon>
        <taxon>Asteroideae</taxon>
        <taxon>Anthemideae</taxon>
        <taxon>Anthemidinae</taxon>
        <taxon>Tanacetum</taxon>
    </lineage>
</organism>
<sequence length="385" mass="43008">MLKIDVEPLALKLLNNRTVHSNYLRQTQEQAAILMEVVEQGKSQNPLNNSLDHACKYTKRIQELLLLIRQTCPSINGSSGVKPSTSASGSQPSGNTKKDKIHRPPRSTQKNKVEAHPKTAKSSLKNKNCVVKPKGTASVHHSKINTNSKLICIKSNACMLSDNHDLCVLNDVNARVKSKYVKKNSKRKFWKPAGKQNGVVERRNRTLIEAACTMLIYAKALLFLWAEAVATACYTQNRSIIRLCHGKTPYELLHNKPPDLSFLHVFGTLCYPTNDSEYLGKLQPKADIGIFIGYAPTKKAFQIYNRRTRQIIETIHVDLDELTVMASKHSSLGPALHEMTPATISLGLVPNPPPSTPFVPPSRTDWDMLFQPLFDELLNPPPSVY</sequence>
<feature type="domain" description="Integrase catalytic" evidence="2">
    <location>
        <begin position="88"/>
        <end position="257"/>
    </location>
</feature>
<evidence type="ECO:0000256" key="1">
    <source>
        <dbReference type="SAM" id="MobiDB-lite"/>
    </source>
</evidence>
<evidence type="ECO:0000313" key="3">
    <source>
        <dbReference type="EMBL" id="GEU52270.1"/>
    </source>
</evidence>
<gene>
    <name evidence="3" type="ORF">Tci_024248</name>
</gene>
<protein>
    <submittedName>
        <fullName evidence="3">Retrovirus-related Pol polyprotein from transposon TNT 1-94</fullName>
    </submittedName>
</protein>
<dbReference type="InterPro" id="IPR036397">
    <property type="entry name" value="RNaseH_sf"/>
</dbReference>
<accession>A0A6L2KU60</accession>